<evidence type="ECO:0000256" key="11">
    <source>
        <dbReference type="PROSITE-ProRule" id="PRU00221"/>
    </source>
</evidence>
<evidence type="ECO:0000256" key="10">
    <source>
        <dbReference type="ARBA" id="ARBA00023136"/>
    </source>
</evidence>
<dbReference type="Gene3D" id="2.130.10.10">
    <property type="entry name" value="YVTN repeat-like/Quinoprotein amine dehydrogenase"/>
    <property type="match status" value="1"/>
</dbReference>
<evidence type="ECO:0000256" key="9">
    <source>
        <dbReference type="ARBA" id="ARBA00023034"/>
    </source>
</evidence>
<dbReference type="CDD" id="cd22948">
    <property type="entry name" value="Coatomer_WDAD_alpha"/>
    <property type="match status" value="1"/>
</dbReference>
<keyword evidence="7" id="KW-0931">ER-Golgi transport</keyword>
<dbReference type="InterPro" id="IPR019775">
    <property type="entry name" value="WD40_repeat_CS"/>
</dbReference>
<dbReference type="EMBL" id="JADAQX010000701">
    <property type="protein sequence ID" value="KAF8819543.1"/>
    <property type="molecule type" value="Genomic_DNA"/>
</dbReference>
<evidence type="ECO:0000256" key="5">
    <source>
        <dbReference type="ARBA" id="ARBA00022574"/>
    </source>
</evidence>
<keyword evidence="5 11" id="KW-0853">WD repeat</keyword>
<keyword evidence="4" id="KW-0963">Cytoplasm</keyword>
<comment type="subcellular location">
    <subcellularLocation>
        <location evidence="2">Cytoplasm</location>
    </subcellularLocation>
    <subcellularLocation>
        <location evidence="1">Golgi apparatus membrane</location>
        <topology evidence="1">Peripheral membrane protein</topology>
        <orientation evidence="1">Cytoplasmic side</orientation>
    </subcellularLocation>
</comment>
<evidence type="ECO:0000259" key="12">
    <source>
        <dbReference type="Pfam" id="PF04053"/>
    </source>
</evidence>
<gene>
    <name evidence="14" type="ORF">IE077_000036</name>
</gene>
<dbReference type="PROSITE" id="PS50294">
    <property type="entry name" value="WD_REPEATS_REGION"/>
    <property type="match status" value="5"/>
</dbReference>
<feature type="domain" description="COPA/B second beta-propeller" evidence="12">
    <location>
        <begin position="339"/>
        <end position="498"/>
    </location>
</feature>
<protein>
    <submittedName>
        <fullName evidence="14">Coatomer protein complex, subunit alpha</fullName>
    </submittedName>
</protein>
<dbReference type="InterPro" id="IPR006692">
    <property type="entry name" value="Beta-prop_COPA/B_2nd"/>
</dbReference>
<dbReference type="InterPro" id="IPR050844">
    <property type="entry name" value="Coatomer_complex_subunit"/>
</dbReference>
<evidence type="ECO:0000256" key="8">
    <source>
        <dbReference type="ARBA" id="ARBA00022927"/>
    </source>
</evidence>
<evidence type="ECO:0000256" key="3">
    <source>
        <dbReference type="ARBA" id="ARBA00022448"/>
    </source>
</evidence>
<dbReference type="InterPro" id="IPR001680">
    <property type="entry name" value="WD40_rpt"/>
</dbReference>
<dbReference type="Proteomes" id="UP000823046">
    <property type="component" value="Unassembled WGS sequence"/>
</dbReference>
<proteinExistence type="predicted"/>
<name>A0ABQ7J6F5_9APIC</name>
<keyword evidence="8" id="KW-0653">Protein transport</keyword>
<dbReference type="PANTHER" id="PTHR19876">
    <property type="entry name" value="COATOMER"/>
    <property type="match status" value="1"/>
</dbReference>
<keyword evidence="6" id="KW-0677">Repeat</keyword>
<evidence type="ECO:0000313" key="15">
    <source>
        <dbReference type="Proteomes" id="UP000823046"/>
    </source>
</evidence>
<feature type="repeat" description="WD" evidence="11">
    <location>
        <begin position="47"/>
        <end position="88"/>
    </location>
</feature>
<dbReference type="InterPro" id="IPR015943">
    <property type="entry name" value="WD40/YVTN_repeat-like_dom_sf"/>
</dbReference>
<feature type="domain" description="COPA/B TPR" evidence="13">
    <location>
        <begin position="558"/>
        <end position="699"/>
    </location>
</feature>
<feature type="repeat" description="WD" evidence="11">
    <location>
        <begin position="245"/>
        <end position="286"/>
    </location>
</feature>
<dbReference type="Gene3D" id="1.25.40.470">
    <property type="match status" value="1"/>
</dbReference>
<evidence type="ECO:0000259" key="13">
    <source>
        <dbReference type="Pfam" id="PF23953"/>
    </source>
</evidence>
<dbReference type="PROSITE" id="PS50082">
    <property type="entry name" value="WD_REPEATS_2"/>
    <property type="match status" value="5"/>
</dbReference>
<dbReference type="Pfam" id="PF04053">
    <property type="entry name" value="B-prop_COPA_B_2nd"/>
    <property type="match status" value="1"/>
</dbReference>
<dbReference type="SUPFAM" id="SSF50978">
    <property type="entry name" value="WD40 repeat-like"/>
    <property type="match status" value="1"/>
</dbReference>
<keyword evidence="3" id="KW-0813">Transport</keyword>
<dbReference type="Pfam" id="PF00400">
    <property type="entry name" value="WD40"/>
    <property type="match status" value="6"/>
</dbReference>
<keyword evidence="9" id="KW-0333">Golgi apparatus</keyword>
<evidence type="ECO:0000256" key="1">
    <source>
        <dbReference type="ARBA" id="ARBA00004255"/>
    </source>
</evidence>
<dbReference type="InterPro" id="IPR047312">
    <property type="entry name" value="Coatomer_alpha_WD-assoc_reg"/>
</dbReference>
<keyword evidence="10" id="KW-0472">Membrane</keyword>
<dbReference type="CDD" id="cd00200">
    <property type="entry name" value="WD40"/>
    <property type="match status" value="1"/>
</dbReference>
<dbReference type="InterPro" id="IPR020472">
    <property type="entry name" value="WD40_PAC1"/>
</dbReference>
<evidence type="ECO:0000256" key="6">
    <source>
        <dbReference type="ARBA" id="ARBA00022737"/>
    </source>
</evidence>
<feature type="non-terminal residue" evidence="14">
    <location>
        <position position="734"/>
    </location>
</feature>
<comment type="caution">
    <text evidence="14">The sequence shown here is derived from an EMBL/GenBank/DDBJ whole genome shotgun (WGS) entry which is preliminary data.</text>
</comment>
<dbReference type="PANTHER" id="PTHR19876:SF1">
    <property type="entry name" value="COATOMER SUBUNIT ALPHA"/>
    <property type="match status" value="1"/>
</dbReference>
<evidence type="ECO:0000256" key="7">
    <source>
        <dbReference type="ARBA" id="ARBA00022892"/>
    </source>
</evidence>
<keyword evidence="15" id="KW-1185">Reference proteome</keyword>
<feature type="repeat" description="WD" evidence="11">
    <location>
        <begin position="131"/>
        <end position="172"/>
    </location>
</feature>
<evidence type="ECO:0000313" key="14">
    <source>
        <dbReference type="EMBL" id="KAF8819543.1"/>
    </source>
</evidence>
<accession>A0ABQ7J6F5</accession>
<evidence type="ECO:0000256" key="4">
    <source>
        <dbReference type="ARBA" id="ARBA00022490"/>
    </source>
</evidence>
<reference evidence="14 15" key="1">
    <citation type="journal article" date="2020" name="bioRxiv">
        <title>Metabolic contributions of an alphaproteobacterial endosymbiont in the apicomplexan Cardiosporidium cionae.</title>
        <authorList>
            <person name="Hunter E.S."/>
            <person name="Paight C.J."/>
            <person name="Lane C.E."/>
        </authorList>
    </citation>
    <scope>NUCLEOTIDE SEQUENCE [LARGE SCALE GENOMIC DNA]</scope>
    <source>
        <strain evidence="14">ESH_2018</strain>
    </source>
</reference>
<dbReference type="InterPro" id="IPR056176">
    <property type="entry name" value="TPR_COPA_B"/>
</dbReference>
<dbReference type="InterPro" id="IPR036322">
    <property type="entry name" value="WD40_repeat_dom_sf"/>
</dbReference>
<dbReference type="PROSITE" id="PS00678">
    <property type="entry name" value="WD_REPEATS_1"/>
    <property type="match status" value="1"/>
</dbReference>
<feature type="repeat" description="WD" evidence="11">
    <location>
        <begin position="201"/>
        <end position="232"/>
    </location>
</feature>
<dbReference type="Pfam" id="PF23953">
    <property type="entry name" value="TPR_COPA_B"/>
    <property type="match status" value="1"/>
</dbReference>
<dbReference type="PRINTS" id="PR00320">
    <property type="entry name" value="GPROTEINBRPT"/>
</dbReference>
<evidence type="ECO:0000256" key="2">
    <source>
        <dbReference type="ARBA" id="ARBA00004496"/>
    </source>
</evidence>
<feature type="repeat" description="WD" evidence="11">
    <location>
        <begin position="89"/>
        <end position="130"/>
    </location>
</feature>
<sequence length="734" mass="83974">MLVKCETKSSRVKGISFHPKLSWILASLHNGQIQLWDYRIGSLIDKFEDHKGPVRSVCFHSSQPLFVSGGDDSCVKVWNYRQRRCIFSLLGHLDYIRTVQFHPEYPWILSASDDQTVRIWNWQSRNCIAVLTGHNHYVMCAQFHPKQDLVVSASLDQSVRIWNVSGLREKTVSMASDGSGNQYPHHVDMFGTSDVVCKVVLEGHDRGVNFACFHATLPIIASGADDRYIKLWRYNDLSAWEMDTLKGHFNNVSCVAFHPQLELLLSNSEDRTIRVWDVAQRTCVHTYRRENDRFWTLNTHLNSNLLAVGHDSGMVVFKMDCERPAFSCHHSMLFHIKENNFQMYNFEEDHSVSITTCRKPSNAMSSGPKHLLINIQNSTEINALFLYPEGDAYSYDLIICDNLDSKKNITQQSPVQTRSGNGVSLAFASHNRFALLDGNNSLGIYNLNNELTKRIKLNITVDKIFSAGHNRLLLKHDETVSLYDLTTRKIVASIACNGEFRRIVCVAKSRMWYLDRAGTIRSRPLQCEEFLFKLALHKQKFNEVSSFIKSGRLIGNCVIGYLRKKGYPQIALFFVKDLSTRFHLALEYGDIGEAFTNAVQINEKNIWNRLATEALRRGNHHIVELAYQKMKNFDQLSFLYFITGNSVKLGKMLLISEKREDVMGRYQNALLLGDVKERVRVLAEVGQLPLAALIAKVHHLSDLFVELQDYVKDVNLDEIIPKNPRLLIPPSPVF</sequence>
<organism evidence="14 15">
    <name type="scientific">Cardiosporidium cionae</name>
    <dbReference type="NCBI Taxonomy" id="476202"/>
    <lineage>
        <taxon>Eukaryota</taxon>
        <taxon>Sar</taxon>
        <taxon>Alveolata</taxon>
        <taxon>Apicomplexa</taxon>
        <taxon>Aconoidasida</taxon>
        <taxon>Nephromycida</taxon>
        <taxon>Cardiosporidium</taxon>
    </lineage>
</organism>
<dbReference type="SMART" id="SM00320">
    <property type="entry name" value="WD40"/>
    <property type="match status" value="7"/>
</dbReference>